<evidence type="ECO:0000313" key="2">
    <source>
        <dbReference type="Proteomes" id="UP000663852"/>
    </source>
</evidence>
<sequence length="55" mass="6353">MKANTQQYAHLLSADDETILSEIIEKEKFELLKQLEEDGDQPEACFIKQALEENN</sequence>
<name>A0A815XSN9_ADIRI</name>
<organism evidence="1 2">
    <name type="scientific">Adineta ricciae</name>
    <name type="common">Rotifer</name>
    <dbReference type="NCBI Taxonomy" id="249248"/>
    <lineage>
        <taxon>Eukaryota</taxon>
        <taxon>Metazoa</taxon>
        <taxon>Spiralia</taxon>
        <taxon>Gnathifera</taxon>
        <taxon>Rotifera</taxon>
        <taxon>Eurotatoria</taxon>
        <taxon>Bdelloidea</taxon>
        <taxon>Adinetida</taxon>
        <taxon>Adinetidae</taxon>
        <taxon>Adineta</taxon>
    </lineage>
</organism>
<dbReference type="AlphaFoldDB" id="A0A815XSN9"/>
<proteinExistence type="predicted"/>
<accession>A0A815XSN9</accession>
<reference evidence="1" key="1">
    <citation type="submission" date="2021-02" db="EMBL/GenBank/DDBJ databases">
        <authorList>
            <person name="Nowell W R."/>
        </authorList>
    </citation>
    <scope>NUCLEOTIDE SEQUENCE</scope>
</reference>
<evidence type="ECO:0000313" key="1">
    <source>
        <dbReference type="EMBL" id="CAF1561981.1"/>
    </source>
</evidence>
<gene>
    <name evidence="1" type="ORF">EDS130_LOCUS46629</name>
</gene>
<feature type="non-terminal residue" evidence="1">
    <location>
        <position position="55"/>
    </location>
</feature>
<dbReference type="Proteomes" id="UP000663852">
    <property type="component" value="Unassembled WGS sequence"/>
</dbReference>
<comment type="caution">
    <text evidence="1">The sequence shown here is derived from an EMBL/GenBank/DDBJ whole genome shotgun (WGS) entry which is preliminary data.</text>
</comment>
<dbReference type="EMBL" id="CAJNOJ010002882">
    <property type="protein sequence ID" value="CAF1561981.1"/>
    <property type="molecule type" value="Genomic_DNA"/>
</dbReference>
<protein>
    <submittedName>
        <fullName evidence="1">Uncharacterized protein</fullName>
    </submittedName>
</protein>